<comment type="pathway">
    <text evidence="5">Amino-acid degradation; L-arginine degradation via AST pathway; L-glutamate and succinate from L-arginine: step 5/5.</text>
</comment>
<dbReference type="InterPro" id="IPR050178">
    <property type="entry name" value="AspA/AstE_fam"/>
</dbReference>
<dbReference type="EMBL" id="CP012418">
    <property type="protein sequence ID" value="AOE49914.1"/>
    <property type="molecule type" value="Genomic_DNA"/>
</dbReference>
<dbReference type="GO" id="GO:0019545">
    <property type="term" value="P:L-arginine catabolic process to succinate"/>
    <property type="evidence" value="ECO:0007669"/>
    <property type="project" value="UniProtKB-UniRule"/>
</dbReference>
<keyword evidence="4 5" id="KW-0862">Zinc</keyword>
<dbReference type="InterPro" id="IPR016681">
    <property type="entry name" value="SuccinylGlu_desuccinylase"/>
</dbReference>
<dbReference type="EC" id="3.5.1.96" evidence="5 6"/>
<accession>A0A1B3BAX5</accession>
<evidence type="ECO:0000256" key="1">
    <source>
        <dbReference type="ARBA" id="ARBA00022503"/>
    </source>
</evidence>
<dbReference type="GO" id="GO:0008270">
    <property type="term" value="F:zinc ion binding"/>
    <property type="evidence" value="ECO:0007669"/>
    <property type="project" value="UniProtKB-UniRule"/>
</dbReference>
<dbReference type="PANTHER" id="PTHR15162:SF7">
    <property type="entry name" value="SUCCINYLGLUTAMATE DESUCCINYLASE"/>
    <property type="match status" value="1"/>
</dbReference>
<dbReference type="STRING" id="1144748.KS2013_1194"/>
<evidence type="ECO:0000259" key="8">
    <source>
        <dbReference type="Pfam" id="PF24827"/>
    </source>
</evidence>
<dbReference type="InterPro" id="IPR007036">
    <property type="entry name" value="Aste_AspA_hybrid_dom"/>
</dbReference>
<dbReference type="KEGG" id="ksd:KS2013_1194"/>
<evidence type="ECO:0000259" key="7">
    <source>
        <dbReference type="Pfam" id="PF04952"/>
    </source>
</evidence>
<comment type="similarity">
    <text evidence="5">Belongs to the AspA/AstE family. Succinylglutamate desuccinylase subfamily.</text>
</comment>
<dbReference type="RefSeq" id="WP_068991136.1">
    <property type="nucleotide sequence ID" value="NZ_CP012418.1"/>
</dbReference>
<evidence type="ECO:0000313" key="10">
    <source>
        <dbReference type="Proteomes" id="UP000094147"/>
    </source>
</evidence>
<dbReference type="UniPathway" id="UPA00185">
    <property type="reaction ID" value="UER00283"/>
</dbReference>
<name>A0A1B3BAX5_9GAMM</name>
<dbReference type="PATRIC" id="fig|1144748.3.peg.1207"/>
<feature type="domain" description="AstE/AspA barrel-sandwich hybrid" evidence="7">
    <location>
        <begin position="269"/>
        <end position="340"/>
    </location>
</feature>
<dbReference type="Pfam" id="PF04952">
    <property type="entry name" value="AstE_AspA_hybrid"/>
    <property type="match status" value="1"/>
</dbReference>
<keyword evidence="2 5" id="KW-0479">Metal-binding</keyword>
<sequence>MNTSEFCKSFNLLDFVREHLEGHQPFSMSLEDFVVTFHDVGIIEFKPKKESQQYLALSAGVHGNETAPMEIVSDMVHDLLNGALDLRCHLLILIGHPQAMLKQERFLDFNLNRMFNGEWKKYWDKRDEICEVERAKRLEQAVNDFFSQSSANDTRSHYDLHTAIRASKYQKFAIYPYLDSREHNPGVFNLMQDCGVNTVLLFHKPSTVFSYHSSHNFKADSITVELGKVKPFGQNNRDDFADAEKTLRQLVDSTYNYDHSSRYKANGQRVFKVKRELLRVSDDSHLNVDDDLANFSSFDKGFELLSDPEEPYIVENDGEAIVFPNNNVPIGQRMALVVEEVQ</sequence>
<protein>
    <recommendedName>
        <fullName evidence="5 6">Succinylglutamate desuccinylase</fullName>
        <ecNumber evidence="5 6">3.5.1.96</ecNumber>
    </recommendedName>
</protein>
<gene>
    <name evidence="5" type="primary">astE</name>
    <name evidence="9" type="ORF">KS2013_1194</name>
</gene>
<evidence type="ECO:0000256" key="5">
    <source>
        <dbReference type="HAMAP-Rule" id="MF_00767"/>
    </source>
</evidence>
<feature type="binding site" evidence="5">
    <location>
        <position position="161"/>
    </location>
    <ligand>
        <name>Zn(2+)</name>
        <dbReference type="ChEBI" id="CHEBI:29105"/>
    </ligand>
</feature>
<dbReference type="InterPro" id="IPR055438">
    <property type="entry name" value="AstE_AspA_cat"/>
</dbReference>
<dbReference type="GO" id="GO:0016788">
    <property type="term" value="F:hydrolase activity, acting on ester bonds"/>
    <property type="evidence" value="ECO:0007669"/>
    <property type="project" value="UniProtKB-UniRule"/>
</dbReference>
<proteinExistence type="inferred from homology"/>
<dbReference type="Proteomes" id="UP000094147">
    <property type="component" value="Chromosome"/>
</dbReference>
<keyword evidence="1 5" id="KW-0056">Arginine metabolism</keyword>
<dbReference type="NCBIfam" id="NF003706">
    <property type="entry name" value="PRK05324.1"/>
    <property type="match status" value="1"/>
</dbReference>
<feature type="domain" description="Succinylglutamate desuccinylase/Aspartoacylase catalytic" evidence="8">
    <location>
        <begin position="53"/>
        <end position="249"/>
    </location>
</feature>
<dbReference type="CDD" id="cd03855">
    <property type="entry name" value="M14_ASTE"/>
    <property type="match status" value="1"/>
</dbReference>
<dbReference type="SUPFAM" id="SSF53187">
    <property type="entry name" value="Zn-dependent exopeptidases"/>
    <property type="match status" value="1"/>
</dbReference>
<dbReference type="Pfam" id="PF24827">
    <property type="entry name" value="AstE_AspA_cat"/>
    <property type="match status" value="1"/>
</dbReference>
<evidence type="ECO:0000256" key="3">
    <source>
        <dbReference type="ARBA" id="ARBA00022801"/>
    </source>
</evidence>
<dbReference type="GO" id="GO:0009017">
    <property type="term" value="F:succinylglutamate desuccinylase activity"/>
    <property type="evidence" value="ECO:0007669"/>
    <property type="project" value="UniProtKB-UniRule"/>
</dbReference>
<feature type="binding site" evidence="5">
    <location>
        <position position="65"/>
    </location>
    <ligand>
        <name>Zn(2+)</name>
        <dbReference type="ChEBI" id="CHEBI:29105"/>
    </ligand>
</feature>
<dbReference type="GO" id="GO:0019544">
    <property type="term" value="P:L-arginine catabolic process to L-glutamate"/>
    <property type="evidence" value="ECO:0007669"/>
    <property type="project" value="UniProtKB-UniRule"/>
</dbReference>
<evidence type="ECO:0000313" key="9">
    <source>
        <dbReference type="EMBL" id="AOE49914.1"/>
    </source>
</evidence>
<keyword evidence="3 5" id="KW-0378">Hydrolase</keyword>
<dbReference type="OrthoDB" id="5290473at2"/>
<organism evidence="9 10">
    <name type="scientific">Kangiella sediminilitoris</name>
    <dbReference type="NCBI Taxonomy" id="1144748"/>
    <lineage>
        <taxon>Bacteria</taxon>
        <taxon>Pseudomonadati</taxon>
        <taxon>Pseudomonadota</taxon>
        <taxon>Gammaproteobacteria</taxon>
        <taxon>Kangiellales</taxon>
        <taxon>Kangiellaceae</taxon>
        <taxon>Kangiella</taxon>
    </lineage>
</organism>
<comment type="function">
    <text evidence="5">Transforms N(2)-succinylglutamate into succinate and glutamate.</text>
</comment>
<dbReference type="HAMAP" id="MF_00767">
    <property type="entry name" value="Arg_catab_AstE"/>
    <property type="match status" value="1"/>
</dbReference>
<comment type="cofactor">
    <cofactor evidence="5">
        <name>Zn(2+)</name>
        <dbReference type="ChEBI" id="CHEBI:29105"/>
    </cofactor>
    <text evidence="5">Binds 1 zinc ion per subunit.</text>
</comment>
<dbReference type="PANTHER" id="PTHR15162">
    <property type="entry name" value="ASPARTOACYLASE"/>
    <property type="match status" value="1"/>
</dbReference>
<evidence type="ECO:0000256" key="2">
    <source>
        <dbReference type="ARBA" id="ARBA00022723"/>
    </source>
</evidence>
<dbReference type="Gene3D" id="3.40.630.10">
    <property type="entry name" value="Zn peptidases"/>
    <property type="match status" value="1"/>
</dbReference>
<dbReference type="NCBIfam" id="TIGR03242">
    <property type="entry name" value="arg_catab_astE"/>
    <property type="match status" value="1"/>
</dbReference>
<feature type="binding site" evidence="5">
    <location>
        <position position="62"/>
    </location>
    <ligand>
        <name>Zn(2+)</name>
        <dbReference type="ChEBI" id="CHEBI:29105"/>
    </ligand>
</feature>
<keyword evidence="10" id="KW-1185">Reference proteome</keyword>
<reference evidence="10" key="1">
    <citation type="submission" date="2015-08" db="EMBL/GenBank/DDBJ databases">
        <authorList>
            <person name="Kim K.M."/>
        </authorList>
    </citation>
    <scope>NUCLEOTIDE SEQUENCE [LARGE SCALE GENOMIC DNA]</scope>
    <source>
        <strain evidence="10">KCTC 23892</strain>
    </source>
</reference>
<evidence type="ECO:0000256" key="6">
    <source>
        <dbReference type="NCBIfam" id="TIGR03242"/>
    </source>
</evidence>
<comment type="catalytic activity">
    <reaction evidence="5">
        <text>N-succinyl-L-glutamate + H2O = L-glutamate + succinate</text>
        <dbReference type="Rhea" id="RHEA:15169"/>
        <dbReference type="ChEBI" id="CHEBI:15377"/>
        <dbReference type="ChEBI" id="CHEBI:29985"/>
        <dbReference type="ChEBI" id="CHEBI:30031"/>
        <dbReference type="ChEBI" id="CHEBI:58763"/>
        <dbReference type="EC" id="3.5.1.96"/>
    </reaction>
</comment>
<evidence type="ECO:0000256" key="4">
    <source>
        <dbReference type="ARBA" id="ARBA00022833"/>
    </source>
</evidence>
<feature type="active site" evidence="5">
    <location>
        <position position="225"/>
    </location>
</feature>
<dbReference type="AlphaFoldDB" id="A0A1B3BAX5"/>